<comment type="caution">
    <text evidence="2">The sequence shown here is derived from an EMBL/GenBank/DDBJ whole genome shotgun (WGS) entry which is preliminary data.</text>
</comment>
<accession>A0A837G8Y7</accession>
<feature type="domain" description="Solute-binding protein family 3/N-terminal" evidence="1">
    <location>
        <begin position="31"/>
        <end position="230"/>
    </location>
</feature>
<evidence type="ECO:0000313" key="2">
    <source>
        <dbReference type="EMBL" id="KJY73275.1"/>
    </source>
</evidence>
<dbReference type="EMBL" id="JXXR01000011">
    <property type="protein sequence ID" value="KJY73275.1"/>
    <property type="molecule type" value="Genomic_DNA"/>
</dbReference>
<sequence length="231" mass="26461">MMIKPLIISVLVLICASAKVHAAYNMHFFLPDFPPYTTIDEQGKPTGIGIDKVLPILSSIGVEYTVTVSSNHGRALSELRKQRSDGFFMASQNEERDKYAVFSEPVMSNRWVWIVRSEDVEKFAPHDFAFRSQAKVTSLLNTNTAYWLKNQGYQMVPPATHIYGLIEKLDIKVVDAILVAEVVFLHNFSNLSGYGVILEEEKEFGLYISKRFLEEHPEFMERLNQAIRRLR</sequence>
<dbReference type="InterPro" id="IPR001638">
    <property type="entry name" value="Solute-binding_3/MltF_N"/>
</dbReference>
<dbReference type="Gene3D" id="3.40.190.10">
    <property type="entry name" value="Periplasmic binding protein-like II"/>
    <property type="match status" value="2"/>
</dbReference>
<dbReference type="SUPFAM" id="SSF53850">
    <property type="entry name" value="Periplasmic binding protein-like II"/>
    <property type="match status" value="1"/>
</dbReference>
<evidence type="ECO:0000259" key="1">
    <source>
        <dbReference type="Pfam" id="PF00497"/>
    </source>
</evidence>
<gene>
    <name evidence="2" type="ORF">TW71_10925</name>
</gene>
<protein>
    <recommendedName>
        <fullName evidence="1">Solute-binding protein family 3/N-terminal domain-containing protein</fullName>
    </recommendedName>
</protein>
<name>A0A837G8Y7_9VIBR</name>
<proteinExistence type="predicted"/>
<dbReference type="AlphaFoldDB" id="A0A837G8Y7"/>
<organism evidence="2">
    <name type="scientific">Vibrio coralliilyticus</name>
    <dbReference type="NCBI Taxonomy" id="190893"/>
    <lineage>
        <taxon>Bacteria</taxon>
        <taxon>Pseudomonadati</taxon>
        <taxon>Pseudomonadota</taxon>
        <taxon>Gammaproteobacteria</taxon>
        <taxon>Vibrionales</taxon>
        <taxon>Vibrionaceae</taxon>
        <taxon>Vibrio</taxon>
    </lineage>
</organism>
<reference evidence="2" key="1">
    <citation type="journal article" date="2015" name="BMC Genomics">
        <title>Genome mining reveals unlocked bioactive potential of marine Gram-negative bacteria.</title>
        <authorList>
            <person name="Machado H."/>
            <person name="Sonnenschein E.C."/>
            <person name="Melchiorsen J."/>
            <person name="Gram L."/>
        </authorList>
    </citation>
    <scope>NUCLEOTIDE SEQUENCE</scope>
    <source>
        <strain evidence="2">S2052</strain>
    </source>
</reference>
<dbReference type="Pfam" id="PF00497">
    <property type="entry name" value="SBP_bac_3"/>
    <property type="match status" value="1"/>
</dbReference>